<proteinExistence type="predicted"/>
<organism evidence="1 2">
    <name type="scientific">Actinoallomurus vinaceus</name>
    <dbReference type="NCBI Taxonomy" id="1080074"/>
    <lineage>
        <taxon>Bacteria</taxon>
        <taxon>Bacillati</taxon>
        <taxon>Actinomycetota</taxon>
        <taxon>Actinomycetes</taxon>
        <taxon>Streptosporangiales</taxon>
        <taxon>Thermomonosporaceae</taxon>
        <taxon>Actinoallomurus</taxon>
    </lineage>
</organism>
<protein>
    <submittedName>
        <fullName evidence="1">Uncharacterized protein</fullName>
    </submittedName>
</protein>
<dbReference type="EMBL" id="BAABHK010000005">
    <property type="protein sequence ID" value="GAA4628015.1"/>
    <property type="molecule type" value="Genomic_DNA"/>
</dbReference>
<reference evidence="2" key="1">
    <citation type="journal article" date="2019" name="Int. J. Syst. Evol. Microbiol.">
        <title>The Global Catalogue of Microorganisms (GCM) 10K type strain sequencing project: providing services to taxonomists for standard genome sequencing and annotation.</title>
        <authorList>
            <consortium name="The Broad Institute Genomics Platform"/>
            <consortium name="The Broad Institute Genome Sequencing Center for Infectious Disease"/>
            <person name="Wu L."/>
            <person name="Ma J."/>
        </authorList>
    </citation>
    <scope>NUCLEOTIDE SEQUENCE [LARGE SCALE GENOMIC DNA]</scope>
    <source>
        <strain evidence="2">JCM 17939</strain>
    </source>
</reference>
<accession>A0ABP8UE56</accession>
<comment type="caution">
    <text evidence="1">The sequence shown here is derived from an EMBL/GenBank/DDBJ whole genome shotgun (WGS) entry which is preliminary data.</text>
</comment>
<gene>
    <name evidence="1" type="ORF">GCM10023196_042630</name>
</gene>
<evidence type="ECO:0000313" key="2">
    <source>
        <dbReference type="Proteomes" id="UP001501442"/>
    </source>
</evidence>
<evidence type="ECO:0000313" key="1">
    <source>
        <dbReference type="EMBL" id="GAA4628015.1"/>
    </source>
</evidence>
<sequence length="69" mass="7365">MKALCQAFYMPAPVGLDRGFVAFVGDVAGHFVCGEFVADFRRVVAGVQMHGDVCGQRAQITEFIQGGGQ</sequence>
<name>A0ABP8UE56_9ACTN</name>
<dbReference type="Proteomes" id="UP001501442">
    <property type="component" value="Unassembled WGS sequence"/>
</dbReference>
<keyword evidence="2" id="KW-1185">Reference proteome</keyword>